<dbReference type="EMBL" id="AMCI01007131">
    <property type="protein sequence ID" value="EJW93162.1"/>
    <property type="molecule type" value="Genomic_DNA"/>
</dbReference>
<dbReference type="AlphaFoldDB" id="J9FUB3"/>
<accession>J9FUB3</accession>
<keyword evidence="1" id="KW-1133">Transmembrane helix</keyword>
<comment type="caution">
    <text evidence="2">The sequence shown here is derived from an EMBL/GenBank/DDBJ whole genome shotgun (WGS) entry which is preliminary data.</text>
</comment>
<keyword evidence="1" id="KW-0812">Transmembrane</keyword>
<proteinExistence type="predicted"/>
<sequence>GDFWEEVGTGCFPVVIAFVLFAFADG</sequence>
<feature type="non-terminal residue" evidence="2">
    <location>
        <position position="1"/>
    </location>
</feature>
<feature type="transmembrane region" description="Helical" evidence="1">
    <location>
        <begin position="6"/>
        <end position="24"/>
    </location>
</feature>
<evidence type="ECO:0000256" key="1">
    <source>
        <dbReference type="SAM" id="Phobius"/>
    </source>
</evidence>
<organism evidence="2">
    <name type="scientific">gut metagenome</name>
    <dbReference type="NCBI Taxonomy" id="749906"/>
    <lineage>
        <taxon>unclassified sequences</taxon>
        <taxon>metagenomes</taxon>
        <taxon>organismal metagenomes</taxon>
    </lineage>
</organism>
<name>J9FUB3_9ZZZZ</name>
<protein>
    <submittedName>
        <fullName evidence="2">Uncharacterized protein</fullName>
    </submittedName>
</protein>
<evidence type="ECO:0000313" key="2">
    <source>
        <dbReference type="EMBL" id="EJW93162.1"/>
    </source>
</evidence>
<reference evidence="2" key="1">
    <citation type="journal article" date="2012" name="PLoS ONE">
        <title>Gene sets for utilization of primary and secondary nutrition supplies in the distal gut of endangered iberian lynx.</title>
        <authorList>
            <person name="Alcaide M."/>
            <person name="Messina E."/>
            <person name="Richter M."/>
            <person name="Bargiela R."/>
            <person name="Peplies J."/>
            <person name="Huws S.A."/>
            <person name="Newbold C.J."/>
            <person name="Golyshin P.N."/>
            <person name="Simon M.A."/>
            <person name="Lopez G."/>
            <person name="Yakimov M.M."/>
            <person name="Ferrer M."/>
        </authorList>
    </citation>
    <scope>NUCLEOTIDE SEQUENCE</scope>
</reference>
<gene>
    <name evidence="2" type="ORF">EVA_18730</name>
</gene>
<keyword evidence="1" id="KW-0472">Membrane</keyword>